<sequence length="535" mass="56851">MMSGALLASIFVYFLFSASSTWGLSTEWINHGGDLRNSRNAPNEILISTRSVSALKKKWRFNAGLDITATPAISNGVIYFPCWNGNLYAITAKDGLLVWEQNLTQLLNIKTTGYINKVNVTVARATPSIAGDLLIVGLFGPAVIFAVKRDSGHLVWKTKLDIHSRGVITMSGTAYKDGFYIGVSSKEESLPIEQCCTFIGSFAKVQVSTGEILWQTYMLPDNEGKLGNYSGVAVWGSSPSIDPKRNSAYIATGNLYTAPPMIRKCQAEQNRKTKPDSPDPCIVSGNHLNSILSLDLDTGKIKWATQLGGYDAWFIACKNLSTPNCPPGPNPDADFGEAPMFLSVNIDGKLKDIVVAGQKTGSVWALNCDDGSIVWETVAGPGGPGGGGNFGMATDGQRVYTNIVNNKHLNFTLIPDGVTLGGGWVGMDASTGKVLWSTADPVNGTDYGPVTVANGVLFVGSVNEAGPVYALNALTGRILWQAFTNATVYGGFSVLDGCAYVGSGYSVNSGSGKNFTRGDSLHAYCIPGTVNSSEP</sequence>
<dbReference type="Proteomes" id="UP000825935">
    <property type="component" value="Chromosome 1"/>
</dbReference>
<dbReference type="InterPro" id="IPR018391">
    <property type="entry name" value="PQQ_b-propeller_rpt"/>
</dbReference>
<evidence type="ECO:0000256" key="1">
    <source>
        <dbReference type="ARBA" id="ARBA00001931"/>
    </source>
</evidence>
<comment type="cofactor">
    <cofactor evidence="1">
        <name>pyrroloquinoline quinone</name>
        <dbReference type="ChEBI" id="CHEBI:58442"/>
    </cofactor>
</comment>
<evidence type="ECO:0000256" key="3">
    <source>
        <dbReference type="ARBA" id="ARBA00023002"/>
    </source>
</evidence>
<gene>
    <name evidence="6" type="ORF">KP509_01G118300</name>
</gene>
<dbReference type="OMA" id="DIHRNAV"/>
<keyword evidence="4" id="KW-0732">Signal</keyword>
<evidence type="ECO:0000256" key="2">
    <source>
        <dbReference type="ARBA" id="ARBA00008156"/>
    </source>
</evidence>
<dbReference type="PANTHER" id="PTHR32303">
    <property type="entry name" value="QUINOPROTEIN ALCOHOL DEHYDROGENASE (CYTOCHROME C)"/>
    <property type="match status" value="1"/>
</dbReference>
<keyword evidence="7" id="KW-1185">Reference proteome</keyword>
<dbReference type="GO" id="GO:0016491">
    <property type="term" value="F:oxidoreductase activity"/>
    <property type="evidence" value="ECO:0007669"/>
    <property type="project" value="UniProtKB-KW"/>
</dbReference>
<dbReference type="OrthoDB" id="416253at2759"/>
<name>A0A8T2VNI4_CERRI</name>
<evidence type="ECO:0000313" key="7">
    <source>
        <dbReference type="Proteomes" id="UP000825935"/>
    </source>
</evidence>
<organism evidence="6 7">
    <name type="scientific">Ceratopteris richardii</name>
    <name type="common">Triangle waterfern</name>
    <dbReference type="NCBI Taxonomy" id="49495"/>
    <lineage>
        <taxon>Eukaryota</taxon>
        <taxon>Viridiplantae</taxon>
        <taxon>Streptophyta</taxon>
        <taxon>Embryophyta</taxon>
        <taxon>Tracheophyta</taxon>
        <taxon>Polypodiopsida</taxon>
        <taxon>Polypodiidae</taxon>
        <taxon>Polypodiales</taxon>
        <taxon>Pteridineae</taxon>
        <taxon>Pteridaceae</taxon>
        <taxon>Parkerioideae</taxon>
        <taxon>Ceratopteris</taxon>
    </lineage>
</organism>
<comment type="similarity">
    <text evidence="2">Belongs to the bacterial PQQ dehydrogenase family.</text>
</comment>
<dbReference type="Pfam" id="PF13360">
    <property type="entry name" value="PQQ_2"/>
    <property type="match status" value="2"/>
</dbReference>
<accession>A0A8T2VNI4</accession>
<feature type="signal peptide" evidence="4">
    <location>
        <begin position="1"/>
        <end position="23"/>
    </location>
</feature>
<dbReference type="InterPro" id="IPR011047">
    <property type="entry name" value="Quinoprotein_ADH-like_sf"/>
</dbReference>
<dbReference type="PANTHER" id="PTHR32303:SF18">
    <property type="entry name" value="POLYVINYLALCOHOL DEHYDROGENASE-LIKE"/>
    <property type="match status" value="1"/>
</dbReference>
<proteinExistence type="inferred from homology"/>
<dbReference type="AlphaFoldDB" id="A0A8T2VNI4"/>
<dbReference type="EMBL" id="CM035406">
    <property type="protein sequence ID" value="KAH7447714.1"/>
    <property type="molecule type" value="Genomic_DNA"/>
</dbReference>
<feature type="chain" id="PRO_5035779620" description="Pyrrolo-quinoline quinone repeat domain-containing protein" evidence="4">
    <location>
        <begin position="24"/>
        <end position="535"/>
    </location>
</feature>
<dbReference type="SMART" id="SM00564">
    <property type="entry name" value="PQQ"/>
    <property type="match status" value="5"/>
</dbReference>
<dbReference type="Gene3D" id="2.140.10.10">
    <property type="entry name" value="Quinoprotein alcohol dehydrogenase-like superfamily"/>
    <property type="match status" value="1"/>
</dbReference>
<dbReference type="SUPFAM" id="SSF50998">
    <property type="entry name" value="Quinoprotein alcohol dehydrogenase-like"/>
    <property type="match status" value="1"/>
</dbReference>
<evidence type="ECO:0000256" key="4">
    <source>
        <dbReference type="SAM" id="SignalP"/>
    </source>
</evidence>
<protein>
    <recommendedName>
        <fullName evidence="5">Pyrrolo-quinoline quinone repeat domain-containing protein</fullName>
    </recommendedName>
</protein>
<comment type="caution">
    <text evidence="6">The sequence shown here is derived from an EMBL/GenBank/DDBJ whole genome shotgun (WGS) entry which is preliminary data.</text>
</comment>
<reference evidence="6" key="1">
    <citation type="submission" date="2021-08" db="EMBL/GenBank/DDBJ databases">
        <title>WGS assembly of Ceratopteris richardii.</title>
        <authorList>
            <person name="Marchant D.B."/>
            <person name="Chen G."/>
            <person name="Jenkins J."/>
            <person name="Shu S."/>
            <person name="Leebens-Mack J."/>
            <person name="Grimwood J."/>
            <person name="Schmutz J."/>
            <person name="Soltis P."/>
            <person name="Soltis D."/>
            <person name="Chen Z.-H."/>
        </authorList>
    </citation>
    <scope>NUCLEOTIDE SEQUENCE</scope>
    <source>
        <strain evidence="6">Whitten #5841</strain>
        <tissue evidence="6">Leaf</tissue>
    </source>
</reference>
<feature type="domain" description="Pyrrolo-quinoline quinone repeat" evidence="5">
    <location>
        <begin position="58"/>
        <end position="305"/>
    </location>
</feature>
<feature type="domain" description="Pyrrolo-quinoline quinone repeat" evidence="5">
    <location>
        <begin position="360"/>
        <end position="487"/>
    </location>
</feature>
<evidence type="ECO:0000313" key="6">
    <source>
        <dbReference type="EMBL" id="KAH7447714.1"/>
    </source>
</evidence>
<dbReference type="InterPro" id="IPR002372">
    <property type="entry name" value="PQQ_rpt_dom"/>
</dbReference>
<evidence type="ECO:0000259" key="5">
    <source>
        <dbReference type="Pfam" id="PF13360"/>
    </source>
</evidence>
<keyword evidence="3" id="KW-0560">Oxidoreductase</keyword>